<dbReference type="AlphaFoldDB" id="A0A0L9V4N2"/>
<feature type="compositionally biased region" description="Polar residues" evidence="2">
    <location>
        <begin position="173"/>
        <end position="186"/>
    </location>
</feature>
<feature type="compositionally biased region" description="Polar residues" evidence="2">
    <location>
        <begin position="140"/>
        <end position="153"/>
    </location>
</feature>
<sequence length="213" mass="23942">MHFCLNLSKGIKSYHGQRSLGHSTGWLCNSSKVKKVHLQSLQRQYELLCMGEQETVVEYIGRIQIVVNAMRACDKVVKDKKIVEKILRTLTPQFDHIVVAIEECKDLETMKVEELQNSLEAHEQRLIERTNVEKALAQGTNQALQAKSNQSFKSRGAGRGRGRTRGGQTGGRSVNSIDQHTEVNGSEQKEGNKRGGRQSKGKGRKNFNKKNVQ</sequence>
<keyword evidence="1" id="KW-0175">Coiled coil</keyword>
<evidence type="ECO:0000313" key="4">
    <source>
        <dbReference type="Proteomes" id="UP000053144"/>
    </source>
</evidence>
<dbReference type="Proteomes" id="UP000053144">
    <property type="component" value="Chromosome 8"/>
</dbReference>
<feature type="compositionally biased region" description="Basic residues" evidence="2">
    <location>
        <begin position="194"/>
        <end position="213"/>
    </location>
</feature>
<feature type="region of interest" description="Disordered" evidence="2">
    <location>
        <begin position="140"/>
        <end position="213"/>
    </location>
</feature>
<protein>
    <submittedName>
        <fullName evidence="3">Uncharacterized protein</fullName>
    </submittedName>
</protein>
<evidence type="ECO:0000256" key="2">
    <source>
        <dbReference type="SAM" id="MobiDB-lite"/>
    </source>
</evidence>
<proteinExistence type="predicted"/>
<dbReference type="Gramene" id="KOM50015">
    <property type="protein sequence ID" value="KOM50015"/>
    <property type="gene ID" value="LR48_Vigan08g084200"/>
</dbReference>
<evidence type="ECO:0000256" key="1">
    <source>
        <dbReference type="SAM" id="Coils"/>
    </source>
</evidence>
<name>A0A0L9V4N2_PHAAN</name>
<dbReference type="PANTHER" id="PTHR35317">
    <property type="entry name" value="OS04G0629600 PROTEIN"/>
    <property type="match status" value="1"/>
</dbReference>
<accession>A0A0L9V4N2</accession>
<dbReference type="PANTHER" id="PTHR35317:SF27">
    <property type="entry name" value="RETROVIRUS-RELATED POL POLYPROTEIN FROM TRANSPOSON TNT 1-94"/>
    <property type="match status" value="1"/>
</dbReference>
<reference evidence="4" key="1">
    <citation type="journal article" date="2015" name="Proc. Natl. Acad. Sci. U.S.A.">
        <title>Genome sequencing of adzuki bean (Vigna angularis) provides insight into high starch and low fat accumulation and domestication.</title>
        <authorList>
            <person name="Yang K."/>
            <person name="Tian Z."/>
            <person name="Chen C."/>
            <person name="Luo L."/>
            <person name="Zhao B."/>
            <person name="Wang Z."/>
            <person name="Yu L."/>
            <person name="Li Y."/>
            <person name="Sun Y."/>
            <person name="Li W."/>
            <person name="Chen Y."/>
            <person name="Li Y."/>
            <person name="Zhang Y."/>
            <person name="Ai D."/>
            <person name="Zhao J."/>
            <person name="Shang C."/>
            <person name="Ma Y."/>
            <person name="Wu B."/>
            <person name="Wang M."/>
            <person name="Gao L."/>
            <person name="Sun D."/>
            <person name="Zhang P."/>
            <person name="Guo F."/>
            <person name="Wang W."/>
            <person name="Li Y."/>
            <person name="Wang J."/>
            <person name="Varshney R.K."/>
            <person name="Wang J."/>
            <person name="Ling H.Q."/>
            <person name="Wan P."/>
        </authorList>
    </citation>
    <scope>NUCLEOTIDE SEQUENCE</scope>
    <source>
        <strain evidence="4">cv. Jingnong 6</strain>
    </source>
</reference>
<feature type="coiled-coil region" evidence="1">
    <location>
        <begin position="105"/>
        <end position="132"/>
    </location>
</feature>
<evidence type="ECO:0000313" key="3">
    <source>
        <dbReference type="EMBL" id="KOM50015.1"/>
    </source>
</evidence>
<organism evidence="3 4">
    <name type="scientific">Phaseolus angularis</name>
    <name type="common">Azuki bean</name>
    <name type="synonym">Vigna angularis</name>
    <dbReference type="NCBI Taxonomy" id="3914"/>
    <lineage>
        <taxon>Eukaryota</taxon>
        <taxon>Viridiplantae</taxon>
        <taxon>Streptophyta</taxon>
        <taxon>Embryophyta</taxon>
        <taxon>Tracheophyta</taxon>
        <taxon>Spermatophyta</taxon>
        <taxon>Magnoliopsida</taxon>
        <taxon>eudicotyledons</taxon>
        <taxon>Gunneridae</taxon>
        <taxon>Pentapetalae</taxon>
        <taxon>rosids</taxon>
        <taxon>fabids</taxon>
        <taxon>Fabales</taxon>
        <taxon>Fabaceae</taxon>
        <taxon>Papilionoideae</taxon>
        <taxon>50 kb inversion clade</taxon>
        <taxon>NPAAA clade</taxon>
        <taxon>indigoferoid/millettioid clade</taxon>
        <taxon>Phaseoleae</taxon>
        <taxon>Vigna</taxon>
    </lineage>
</organism>
<gene>
    <name evidence="3" type="ORF">LR48_Vigan08g084200</name>
</gene>
<dbReference type="Pfam" id="PF14223">
    <property type="entry name" value="Retrotran_gag_2"/>
    <property type="match status" value="1"/>
</dbReference>
<dbReference type="EMBL" id="CM003378">
    <property type="protein sequence ID" value="KOM50015.1"/>
    <property type="molecule type" value="Genomic_DNA"/>
</dbReference>
<dbReference type="OMA" id="VNAMRAC"/>